<evidence type="ECO:0000313" key="3">
    <source>
        <dbReference type="Proteomes" id="UP000287651"/>
    </source>
</evidence>
<sequence length="152" mass="16829">MGQDQRRDPGSRNRSGALSESVAGGKAAEGEGGDVDVAVDRCFVRGGGYDSTKKREKRRTKSPSRSQTPLPLVMAEEEQKEENPFPPVITLKVISLLWGDLTGSVEKWVALVRKRSGGFPPSGFPHRHPKGETMPDACPMTNRQRRYRLIVR</sequence>
<evidence type="ECO:0000313" key="2">
    <source>
        <dbReference type="EMBL" id="RRT54240.1"/>
    </source>
</evidence>
<accession>A0A426YR80</accession>
<dbReference type="EMBL" id="AMZH03010703">
    <property type="protein sequence ID" value="RRT54240.1"/>
    <property type="molecule type" value="Genomic_DNA"/>
</dbReference>
<proteinExistence type="predicted"/>
<dbReference type="Proteomes" id="UP000287651">
    <property type="component" value="Unassembled WGS sequence"/>
</dbReference>
<name>A0A426YR80_ENSVE</name>
<gene>
    <name evidence="2" type="ORF">B296_00026727</name>
</gene>
<comment type="caution">
    <text evidence="2">The sequence shown here is derived from an EMBL/GenBank/DDBJ whole genome shotgun (WGS) entry which is preliminary data.</text>
</comment>
<feature type="region of interest" description="Disordered" evidence="1">
    <location>
        <begin position="1"/>
        <end position="82"/>
    </location>
</feature>
<feature type="compositionally biased region" description="Basic and acidic residues" evidence="1">
    <location>
        <begin position="1"/>
        <end position="11"/>
    </location>
</feature>
<protein>
    <submittedName>
        <fullName evidence="2">Uncharacterized protein</fullName>
    </submittedName>
</protein>
<reference evidence="2 3" key="1">
    <citation type="journal article" date="2014" name="Agronomy (Basel)">
        <title>A Draft Genome Sequence for Ensete ventricosum, the Drought-Tolerant Tree Against Hunger.</title>
        <authorList>
            <person name="Harrison J."/>
            <person name="Moore K.A."/>
            <person name="Paszkiewicz K."/>
            <person name="Jones T."/>
            <person name="Grant M."/>
            <person name="Ambacheew D."/>
            <person name="Muzemil S."/>
            <person name="Studholme D.J."/>
        </authorList>
    </citation>
    <scope>NUCLEOTIDE SEQUENCE [LARGE SCALE GENOMIC DNA]</scope>
</reference>
<dbReference type="AlphaFoldDB" id="A0A426YR80"/>
<organism evidence="2 3">
    <name type="scientific">Ensete ventricosum</name>
    <name type="common">Abyssinian banana</name>
    <name type="synonym">Musa ensete</name>
    <dbReference type="NCBI Taxonomy" id="4639"/>
    <lineage>
        <taxon>Eukaryota</taxon>
        <taxon>Viridiplantae</taxon>
        <taxon>Streptophyta</taxon>
        <taxon>Embryophyta</taxon>
        <taxon>Tracheophyta</taxon>
        <taxon>Spermatophyta</taxon>
        <taxon>Magnoliopsida</taxon>
        <taxon>Liliopsida</taxon>
        <taxon>Zingiberales</taxon>
        <taxon>Musaceae</taxon>
        <taxon>Ensete</taxon>
    </lineage>
</organism>
<evidence type="ECO:0000256" key="1">
    <source>
        <dbReference type="SAM" id="MobiDB-lite"/>
    </source>
</evidence>